<comment type="caution">
    <text evidence="1">The sequence shown here is derived from an EMBL/GenBank/DDBJ whole genome shotgun (WGS) entry which is preliminary data.</text>
</comment>
<accession>A0A512PLW2</accession>
<proteinExistence type="predicted"/>
<reference evidence="1 2" key="1">
    <citation type="submission" date="2019-07" db="EMBL/GenBank/DDBJ databases">
        <title>Whole genome shotgun sequence of Lactobacillus rapi NBRC 109618.</title>
        <authorList>
            <person name="Hosoyama A."/>
            <person name="Uohara A."/>
            <person name="Ohji S."/>
            <person name="Ichikawa N."/>
        </authorList>
    </citation>
    <scope>NUCLEOTIDE SEQUENCE [LARGE SCALE GENOMIC DNA]</scope>
    <source>
        <strain evidence="1 2">NBRC 109618</strain>
    </source>
</reference>
<gene>
    <name evidence="1" type="ORF">LRA02_10490</name>
</gene>
<evidence type="ECO:0000313" key="1">
    <source>
        <dbReference type="EMBL" id="GEP72181.1"/>
    </source>
</evidence>
<evidence type="ECO:0000313" key="2">
    <source>
        <dbReference type="Proteomes" id="UP000321569"/>
    </source>
</evidence>
<dbReference type="AlphaFoldDB" id="A0A512PLW2"/>
<organism evidence="1 2">
    <name type="scientific">Lentilactobacillus rapi</name>
    <dbReference type="NCBI Taxonomy" id="481723"/>
    <lineage>
        <taxon>Bacteria</taxon>
        <taxon>Bacillati</taxon>
        <taxon>Bacillota</taxon>
        <taxon>Bacilli</taxon>
        <taxon>Lactobacillales</taxon>
        <taxon>Lactobacillaceae</taxon>
        <taxon>Lentilactobacillus</taxon>
    </lineage>
</organism>
<name>A0A512PLW2_9LACO</name>
<dbReference type="EMBL" id="BKAM01000010">
    <property type="protein sequence ID" value="GEP72181.1"/>
    <property type="molecule type" value="Genomic_DNA"/>
</dbReference>
<protein>
    <submittedName>
        <fullName evidence="1">Uncharacterized protein</fullName>
    </submittedName>
</protein>
<sequence length="52" mass="5911">MGWEKATLKIIDVFANEAKVMLIYNNNVSGNNARLTGISYNGFRGILWFVFL</sequence>
<dbReference type="Proteomes" id="UP000321569">
    <property type="component" value="Unassembled WGS sequence"/>
</dbReference>